<dbReference type="EMBL" id="BONG01000102">
    <property type="protein sequence ID" value="GIF94529.1"/>
    <property type="molecule type" value="Genomic_DNA"/>
</dbReference>
<proteinExistence type="predicted"/>
<feature type="region of interest" description="Disordered" evidence="1">
    <location>
        <begin position="1"/>
        <end position="90"/>
    </location>
</feature>
<sequence length="90" mass="9067">MSSGGSSPVNRQTSGSAHIEKAAGASVGSNGRTDNRAVRKTTVDTGKDYGDGTPMSAATLSPGGVSGGFSPRETGKCDRVLTPGRIERQA</sequence>
<organism evidence="2 3">
    <name type="scientific">Catellatospora chokoriensis</name>
    <dbReference type="NCBI Taxonomy" id="310353"/>
    <lineage>
        <taxon>Bacteria</taxon>
        <taxon>Bacillati</taxon>
        <taxon>Actinomycetota</taxon>
        <taxon>Actinomycetes</taxon>
        <taxon>Micromonosporales</taxon>
        <taxon>Micromonosporaceae</taxon>
        <taxon>Catellatospora</taxon>
    </lineage>
</organism>
<reference evidence="2 3" key="1">
    <citation type="submission" date="2021-01" db="EMBL/GenBank/DDBJ databases">
        <title>Whole genome shotgun sequence of Catellatospora chokoriensis NBRC 107358.</title>
        <authorList>
            <person name="Komaki H."/>
            <person name="Tamura T."/>
        </authorList>
    </citation>
    <scope>NUCLEOTIDE SEQUENCE [LARGE SCALE GENOMIC DNA]</scope>
    <source>
        <strain evidence="2 3">NBRC 107358</strain>
    </source>
</reference>
<gene>
    <name evidence="2" type="ORF">Cch02nite_79730</name>
</gene>
<evidence type="ECO:0000313" key="3">
    <source>
        <dbReference type="Proteomes" id="UP000619293"/>
    </source>
</evidence>
<comment type="caution">
    <text evidence="2">The sequence shown here is derived from an EMBL/GenBank/DDBJ whole genome shotgun (WGS) entry which is preliminary data.</text>
</comment>
<feature type="compositionally biased region" description="Basic and acidic residues" evidence="1">
    <location>
        <begin position="33"/>
        <end position="50"/>
    </location>
</feature>
<dbReference type="Proteomes" id="UP000619293">
    <property type="component" value="Unassembled WGS sequence"/>
</dbReference>
<dbReference type="AlphaFoldDB" id="A0A8J3K5R7"/>
<name>A0A8J3K5R7_9ACTN</name>
<evidence type="ECO:0000256" key="1">
    <source>
        <dbReference type="SAM" id="MobiDB-lite"/>
    </source>
</evidence>
<accession>A0A8J3K5R7</accession>
<keyword evidence="3" id="KW-1185">Reference proteome</keyword>
<protein>
    <submittedName>
        <fullName evidence="2">Uncharacterized protein</fullName>
    </submittedName>
</protein>
<feature type="compositionally biased region" description="Polar residues" evidence="1">
    <location>
        <begin position="1"/>
        <end position="16"/>
    </location>
</feature>
<evidence type="ECO:0000313" key="2">
    <source>
        <dbReference type="EMBL" id="GIF94529.1"/>
    </source>
</evidence>
<feature type="compositionally biased region" description="Basic and acidic residues" evidence="1">
    <location>
        <begin position="73"/>
        <end position="90"/>
    </location>
</feature>